<dbReference type="FunFam" id="3.30.160.60:FF:000446">
    <property type="entry name" value="Zinc finger protein"/>
    <property type="match status" value="1"/>
</dbReference>
<dbReference type="GO" id="GO:0006357">
    <property type="term" value="P:regulation of transcription by RNA polymerase II"/>
    <property type="evidence" value="ECO:0007669"/>
    <property type="project" value="TreeGrafter"/>
</dbReference>
<dbReference type="Pfam" id="PF25491">
    <property type="entry name" value="CCHC_BCL-11A"/>
    <property type="match status" value="1"/>
</dbReference>
<dbReference type="GO" id="GO:0008270">
    <property type="term" value="F:zinc ion binding"/>
    <property type="evidence" value="ECO:0007669"/>
    <property type="project" value="UniProtKB-KW"/>
</dbReference>
<feature type="domain" description="C2H2-type" evidence="12">
    <location>
        <begin position="251"/>
        <end position="279"/>
    </location>
</feature>
<dbReference type="FunFam" id="3.30.160.60:FF:000100">
    <property type="entry name" value="Zinc finger 45-like"/>
    <property type="match status" value="1"/>
</dbReference>
<comment type="caution">
    <text evidence="13">The sequence shown here is derived from an EMBL/GenBank/DDBJ whole genome shotgun (WGS) entry which is preliminary data.</text>
</comment>
<evidence type="ECO:0000256" key="10">
    <source>
        <dbReference type="ARBA" id="ARBA00023242"/>
    </source>
</evidence>
<dbReference type="PANTHER" id="PTHR45993">
    <property type="entry name" value="B-CELL LYMPHOMA/LEUKEMIA 11"/>
    <property type="match status" value="1"/>
</dbReference>
<dbReference type="InterPro" id="IPR057448">
    <property type="entry name" value="BCL-11A_Znf_CCHC"/>
</dbReference>
<evidence type="ECO:0000256" key="8">
    <source>
        <dbReference type="ARBA" id="ARBA00023015"/>
    </source>
</evidence>
<proteinExistence type="predicted"/>
<evidence type="ECO:0000256" key="5">
    <source>
        <dbReference type="ARBA" id="ARBA00022771"/>
    </source>
</evidence>
<dbReference type="InterPro" id="IPR036236">
    <property type="entry name" value="Znf_C2H2_sf"/>
</dbReference>
<accession>A0A4Z2DER7</accession>
<keyword evidence="2" id="KW-1017">Isopeptide bond</keyword>
<evidence type="ECO:0000256" key="11">
    <source>
        <dbReference type="PROSITE-ProRule" id="PRU00042"/>
    </source>
</evidence>
<keyword evidence="14" id="KW-1185">Reference proteome</keyword>
<evidence type="ECO:0000256" key="4">
    <source>
        <dbReference type="ARBA" id="ARBA00022737"/>
    </source>
</evidence>
<evidence type="ECO:0000256" key="6">
    <source>
        <dbReference type="ARBA" id="ARBA00022833"/>
    </source>
</evidence>
<evidence type="ECO:0000313" key="14">
    <source>
        <dbReference type="Proteomes" id="UP000311919"/>
    </source>
</evidence>
<comment type="subcellular location">
    <subcellularLocation>
        <location evidence="1">Nucleus</location>
    </subcellularLocation>
</comment>
<organism evidence="13 14">
    <name type="scientific">Schistosoma japonicum</name>
    <name type="common">Blood fluke</name>
    <dbReference type="NCBI Taxonomy" id="6182"/>
    <lineage>
        <taxon>Eukaryota</taxon>
        <taxon>Metazoa</taxon>
        <taxon>Spiralia</taxon>
        <taxon>Lophotrochozoa</taxon>
        <taxon>Platyhelminthes</taxon>
        <taxon>Trematoda</taxon>
        <taxon>Digenea</taxon>
        <taxon>Strigeidida</taxon>
        <taxon>Schistosomatoidea</taxon>
        <taxon>Schistosomatidae</taxon>
        <taxon>Schistosoma</taxon>
    </lineage>
</organism>
<evidence type="ECO:0000256" key="3">
    <source>
        <dbReference type="ARBA" id="ARBA00022723"/>
    </source>
</evidence>
<protein>
    <submittedName>
        <fullName evidence="13">Zinc finger protein</fullName>
    </submittedName>
</protein>
<name>A0A4Z2DER7_SCHJA</name>
<dbReference type="InterPro" id="IPR051497">
    <property type="entry name" value="Dev/Hematopoietic_TF"/>
</dbReference>
<keyword evidence="3" id="KW-0479">Metal-binding</keyword>
<keyword evidence="7" id="KW-0832">Ubl conjugation</keyword>
<gene>
    <name evidence="13" type="ORF">EWB00_001880</name>
</gene>
<sequence length="364" mass="41872">MTVDYLSCGTCFVTFRLSDISLFIEHKKSSCYSKSSFTPISENDKYASSLSSSTSTLETPLLSLSSPFPLASTSESDNIDTGILKCAQCFRQFTTPWPFLLHVQIEHQLIFINCIEKFSKKFDEQCKGNVDEIMNDNDQCDNNVLHTIDKLLSEKVSDYSLTSDDIVCTYNSDNPNTSTQTHLTGIKQQIIPHRKRKYANCCFNNEPNITCSKLNSINCSNVKDCNLAPHHNDNVNDTRSNRYTDPIPRRYTCRECGISFHQNVHLRKHIMVQHTKVKPYHCPYCEYTTVEKSHLTVHIRIHTGERPYSCRECNYSSAQNCTLKSHYLRKHPTNLIACDYCSELFFTELELSKHHRSCRVAVRQ</sequence>
<dbReference type="Pfam" id="PF23611">
    <property type="entry name" value="zf-C2H2_16"/>
    <property type="match status" value="1"/>
</dbReference>
<dbReference type="AlphaFoldDB" id="A0A4Z2DER7"/>
<dbReference type="PROSITE" id="PS50157">
    <property type="entry name" value="ZINC_FINGER_C2H2_2"/>
    <property type="match status" value="2"/>
</dbReference>
<dbReference type="GO" id="GO:0005634">
    <property type="term" value="C:nucleus"/>
    <property type="evidence" value="ECO:0007669"/>
    <property type="project" value="UniProtKB-SubCell"/>
</dbReference>
<dbReference type="EMBL" id="SKCS01000166">
    <property type="protein sequence ID" value="TNN14690.1"/>
    <property type="molecule type" value="Genomic_DNA"/>
</dbReference>
<keyword evidence="9" id="KW-0804">Transcription</keyword>
<evidence type="ECO:0000256" key="1">
    <source>
        <dbReference type="ARBA" id="ARBA00004123"/>
    </source>
</evidence>
<evidence type="ECO:0000256" key="9">
    <source>
        <dbReference type="ARBA" id="ARBA00023163"/>
    </source>
</evidence>
<keyword evidence="5 11" id="KW-0863">Zinc-finger</keyword>
<keyword evidence="6" id="KW-0862">Zinc</keyword>
<feature type="domain" description="C2H2-type" evidence="12">
    <location>
        <begin position="280"/>
        <end position="307"/>
    </location>
</feature>
<dbReference type="Gene3D" id="3.30.160.60">
    <property type="entry name" value="Classic Zinc Finger"/>
    <property type="match status" value="3"/>
</dbReference>
<dbReference type="GO" id="GO:0003700">
    <property type="term" value="F:DNA-binding transcription factor activity"/>
    <property type="evidence" value="ECO:0007669"/>
    <property type="project" value="TreeGrafter"/>
</dbReference>
<dbReference type="STRING" id="6182.A0A4Z2DER7"/>
<dbReference type="Proteomes" id="UP000311919">
    <property type="component" value="Unassembled WGS sequence"/>
</dbReference>
<dbReference type="PANTHER" id="PTHR45993:SF6">
    <property type="entry name" value="C2H2-TYPE DOMAIN-CONTAINING PROTEIN"/>
    <property type="match status" value="1"/>
</dbReference>
<evidence type="ECO:0000259" key="12">
    <source>
        <dbReference type="PROSITE" id="PS50157"/>
    </source>
</evidence>
<dbReference type="FunFam" id="3.30.160.60:FF:000702">
    <property type="entry name" value="Transcription factor E4F1 isoform 1"/>
    <property type="match status" value="1"/>
</dbReference>
<evidence type="ECO:0000256" key="2">
    <source>
        <dbReference type="ARBA" id="ARBA00022499"/>
    </source>
</evidence>
<dbReference type="InterPro" id="IPR056438">
    <property type="entry name" value="Znf-C2H2_CTCF"/>
</dbReference>
<dbReference type="OrthoDB" id="8113227at2759"/>
<reference evidence="13 14" key="1">
    <citation type="submission" date="2019-03" db="EMBL/GenBank/DDBJ databases">
        <title>An improved genome assembly of the fluke Schistosoma japonicum.</title>
        <authorList>
            <person name="Hu W."/>
            <person name="Luo F."/>
            <person name="Yin M."/>
            <person name="Mo X."/>
            <person name="Sun C."/>
            <person name="Wu Q."/>
            <person name="Zhu B."/>
            <person name="Xiang M."/>
            <person name="Wang J."/>
            <person name="Wang Y."/>
            <person name="Zhang T."/>
            <person name="Xu B."/>
            <person name="Zheng H."/>
            <person name="Feng Z."/>
        </authorList>
    </citation>
    <scope>NUCLEOTIDE SEQUENCE [LARGE SCALE GENOMIC DNA]</scope>
    <source>
        <strain evidence="13">HuSjv2</strain>
        <tissue evidence="13">Worms</tissue>
    </source>
</reference>
<evidence type="ECO:0000313" key="13">
    <source>
        <dbReference type="EMBL" id="TNN14690.1"/>
    </source>
</evidence>
<evidence type="ECO:0000256" key="7">
    <source>
        <dbReference type="ARBA" id="ARBA00022843"/>
    </source>
</evidence>
<dbReference type="SMART" id="SM00355">
    <property type="entry name" value="ZnF_C2H2"/>
    <property type="match status" value="5"/>
</dbReference>
<keyword evidence="4" id="KW-0677">Repeat</keyword>
<dbReference type="InterPro" id="IPR013087">
    <property type="entry name" value="Znf_C2H2_type"/>
</dbReference>
<keyword evidence="10" id="KW-0539">Nucleus</keyword>
<dbReference type="PROSITE" id="PS00028">
    <property type="entry name" value="ZINC_FINGER_C2H2_1"/>
    <property type="match status" value="2"/>
</dbReference>
<dbReference type="SUPFAM" id="SSF57667">
    <property type="entry name" value="beta-beta-alpha zinc fingers"/>
    <property type="match status" value="2"/>
</dbReference>
<keyword evidence="8" id="KW-0805">Transcription regulation</keyword>
<dbReference type="Pfam" id="PF00096">
    <property type="entry name" value="zf-C2H2"/>
    <property type="match status" value="1"/>
</dbReference>
<dbReference type="GO" id="GO:0000978">
    <property type="term" value="F:RNA polymerase II cis-regulatory region sequence-specific DNA binding"/>
    <property type="evidence" value="ECO:0007669"/>
    <property type="project" value="TreeGrafter"/>
</dbReference>